<accession>A0A2G5ERI6</accession>
<organism evidence="1 2">
    <name type="scientific">Aquilegia coerulea</name>
    <name type="common">Rocky mountain columbine</name>
    <dbReference type="NCBI Taxonomy" id="218851"/>
    <lineage>
        <taxon>Eukaryota</taxon>
        <taxon>Viridiplantae</taxon>
        <taxon>Streptophyta</taxon>
        <taxon>Embryophyta</taxon>
        <taxon>Tracheophyta</taxon>
        <taxon>Spermatophyta</taxon>
        <taxon>Magnoliopsida</taxon>
        <taxon>Ranunculales</taxon>
        <taxon>Ranunculaceae</taxon>
        <taxon>Thalictroideae</taxon>
        <taxon>Aquilegia</taxon>
    </lineage>
</organism>
<sequence>MQISSYSYCGEKNNSEELVPKTIHMVVGFKITFRCKSRFYYNHLIATFIIVNADFLLHRCGVKTIVTPMS</sequence>
<proteinExistence type="predicted"/>
<keyword evidence="2" id="KW-1185">Reference proteome</keyword>
<evidence type="ECO:0000313" key="1">
    <source>
        <dbReference type="EMBL" id="PIA58361.1"/>
    </source>
</evidence>
<dbReference type="Proteomes" id="UP000230069">
    <property type="component" value="Unassembled WGS sequence"/>
</dbReference>
<gene>
    <name evidence="1" type="ORF">AQUCO_00500350v1</name>
</gene>
<name>A0A2G5ERI6_AQUCA</name>
<evidence type="ECO:0000313" key="2">
    <source>
        <dbReference type="Proteomes" id="UP000230069"/>
    </source>
</evidence>
<dbReference type="InParanoid" id="A0A2G5ERI6"/>
<reference evidence="1 2" key="1">
    <citation type="submission" date="2017-09" db="EMBL/GenBank/DDBJ databases">
        <title>WGS assembly of Aquilegia coerulea Goldsmith.</title>
        <authorList>
            <person name="Hodges S."/>
            <person name="Kramer E."/>
            <person name="Nordborg M."/>
            <person name="Tomkins J."/>
            <person name="Borevitz J."/>
            <person name="Derieg N."/>
            <person name="Yan J."/>
            <person name="Mihaltcheva S."/>
            <person name="Hayes R.D."/>
            <person name="Rokhsar D."/>
        </authorList>
    </citation>
    <scope>NUCLEOTIDE SEQUENCE [LARGE SCALE GENOMIC DNA]</scope>
    <source>
        <strain evidence="2">cv. Goldsmith</strain>
    </source>
</reference>
<dbReference type="AlphaFoldDB" id="A0A2G5ERI6"/>
<dbReference type="EMBL" id="KZ305022">
    <property type="protein sequence ID" value="PIA58361.1"/>
    <property type="molecule type" value="Genomic_DNA"/>
</dbReference>
<protein>
    <submittedName>
        <fullName evidence="1">Uncharacterized protein</fullName>
    </submittedName>
</protein>